<dbReference type="SUPFAM" id="SSF55486">
    <property type="entry name" value="Metalloproteases ('zincins'), catalytic domain"/>
    <property type="match status" value="1"/>
</dbReference>
<dbReference type="GO" id="GO:0004222">
    <property type="term" value="F:metalloendopeptidase activity"/>
    <property type="evidence" value="ECO:0007669"/>
    <property type="project" value="InterPro"/>
</dbReference>
<dbReference type="InterPro" id="IPR036436">
    <property type="entry name" value="Disintegrin_dom_sf"/>
</dbReference>
<dbReference type="Pfam" id="PF01421">
    <property type="entry name" value="Reprolysin"/>
    <property type="match status" value="2"/>
</dbReference>
<protein>
    <submittedName>
        <fullName evidence="7">SFRICE_027561</fullName>
    </submittedName>
</protein>
<dbReference type="SMART" id="SM00050">
    <property type="entry name" value="DISIN"/>
    <property type="match status" value="2"/>
</dbReference>
<dbReference type="InterPro" id="IPR001590">
    <property type="entry name" value="Peptidase_M12B"/>
</dbReference>
<dbReference type="PROSITE" id="PS50214">
    <property type="entry name" value="DISINTEGRIN_2"/>
    <property type="match status" value="1"/>
</dbReference>
<feature type="disulfide bond" evidence="3">
    <location>
        <begin position="476"/>
        <end position="496"/>
    </location>
</feature>
<accession>A0A2H1WTQ7</accession>
<gene>
    <name evidence="7" type="ORF">SFRICE_027561</name>
</gene>
<dbReference type="InterPro" id="IPR024079">
    <property type="entry name" value="MetalloPept_cat_dom_sf"/>
</dbReference>
<feature type="disulfide bond" evidence="4">
    <location>
        <begin position="258"/>
        <end position="282"/>
    </location>
</feature>
<dbReference type="GO" id="GO:0006509">
    <property type="term" value="P:membrane protein ectodomain proteolysis"/>
    <property type="evidence" value="ECO:0007669"/>
    <property type="project" value="TreeGrafter"/>
</dbReference>
<dbReference type="Gene3D" id="4.10.70.10">
    <property type="entry name" value="Disintegrin domain"/>
    <property type="match status" value="2"/>
</dbReference>
<dbReference type="Gene3D" id="3.40.390.10">
    <property type="entry name" value="Collagenase (Catalytic Domain)"/>
    <property type="match status" value="1"/>
</dbReference>
<dbReference type="PANTHER" id="PTHR11905:SF159">
    <property type="entry name" value="ADAM METALLOPROTEASE"/>
    <property type="match status" value="1"/>
</dbReference>
<keyword evidence="1" id="KW-0645">Protease</keyword>
<feature type="active site" evidence="4">
    <location>
        <position position="243"/>
    </location>
</feature>
<dbReference type="PROSITE" id="PS50215">
    <property type="entry name" value="ADAM_MEPRO"/>
    <property type="match status" value="1"/>
</dbReference>
<evidence type="ECO:0000259" key="6">
    <source>
        <dbReference type="PROSITE" id="PS50215"/>
    </source>
</evidence>
<evidence type="ECO:0000259" key="5">
    <source>
        <dbReference type="PROSITE" id="PS50214"/>
    </source>
</evidence>
<feature type="domain" description="Disintegrin" evidence="5">
    <location>
        <begin position="319"/>
        <end position="504"/>
    </location>
</feature>
<proteinExistence type="predicted"/>
<keyword evidence="1" id="KW-0482">Metalloprotease</keyword>
<keyword evidence="4" id="KW-0862">Zinc</keyword>
<reference evidence="7" key="1">
    <citation type="submission" date="2016-07" db="EMBL/GenBank/DDBJ databases">
        <authorList>
            <person name="Bretaudeau A."/>
        </authorList>
    </citation>
    <scope>NUCLEOTIDE SEQUENCE</scope>
    <source>
        <strain evidence="7">Rice</strain>
        <tissue evidence="7">Whole body</tissue>
    </source>
</reference>
<dbReference type="EMBL" id="ODYU01010955">
    <property type="protein sequence ID" value="SOQ56387.1"/>
    <property type="molecule type" value="Genomic_DNA"/>
</dbReference>
<keyword evidence="1" id="KW-0378">Hydrolase</keyword>
<dbReference type="PANTHER" id="PTHR11905">
    <property type="entry name" value="ADAM A DISINTEGRIN AND METALLOPROTEASE DOMAIN"/>
    <property type="match status" value="1"/>
</dbReference>
<name>A0A2H1WTQ7_SPOFR</name>
<feature type="binding site" evidence="4">
    <location>
        <position position="246"/>
    </location>
    <ligand>
        <name>Zn(2+)</name>
        <dbReference type="ChEBI" id="CHEBI:29105"/>
        <note>catalytic</note>
    </ligand>
</feature>
<feature type="disulfide bond" evidence="4">
    <location>
        <begin position="260"/>
        <end position="265"/>
    </location>
</feature>
<feature type="binding site" evidence="4">
    <location>
        <position position="252"/>
    </location>
    <ligand>
        <name>Zn(2+)</name>
        <dbReference type="ChEBI" id="CHEBI:29105"/>
        <note>catalytic</note>
    </ligand>
</feature>
<evidence type="ECO:0000256" key="4">
    <source>
        <dbReference type="PROSITE-ProRule" id="PRU00276"/>
    </source>
</evidence>
<dbReference type="SUPFAM" id="SSF57552">
    <property type="entry name" value="Blood coagulation inhibitor (disintegrin)"/>
    <property type="match status" value="2"/>
</dbReference>
<dbReference type="AlphaFoldDB" id="A0A2H1WTQ7"/>
<feature type="domain" description="Peptidase M12B" evidence="6">
    <location>
        <begin position="35"/>
        <end position="303"/>
    </location>
</feature>
<keyword evidence="4" id="KW-0479">Metal-binding</keyword>
<evidence type="ECO:0000256" key="2">
    <source>
        <dbReference type="ARBA" id="ARBA00023157"/>
    </source>
</evidence>
<dbReference type="Pfam" id="PF00200">
    <property type="entry name" value="Disintegrin"/>
    <property type="match status" value="1"/>
</dbReference>
<dbReference type="InterPro" id="IPR034027">
    <property type="entry name" value="Reprolysin_adamalysin"/>
</dbReference>
<dbReference type="GO" id="GO:0046872">
    <property type="term" value="F:metal ion binding"/>
    <property type="evidence" value="ECO:0007669"/>
    <property type="project" value="UniProtKB-KW"/>
</dbReference>
<dbReference type="InterPro" id="IPR001762">
    <property type="entry name" value="Disintegrin_dom"/>
</dbReference>
<evidence type="ECO:0000256" key="3">
    <source>
        <dbReference type="PROSITE-ProRule" id="PRU00068"/>
    </source>
</evidence>
<keyword evidence="2 4" id="KW-1015">Disulfide bond</keyword>
<comment type="caution">
    <text evidence="4">Lacks conserved residue(s) required for the propagation of feature annotation.</text>
</comment>
<organism evidence="7">
    <name type="scientific">Spodoptera frugiperda</name>
    <name type="common">Fall armyworm</name>
    <dbReference type="NCBI Taxonomy" id="7108"/>
    <lineage>
        <taxon>Eukaryota</taxon>
        <taxon>Metazoa</taxon>
        <taxon>Ecdysozoa</taxon>
        <taxon>Arthropoda</taxon>
        <taxon>Hexapoda</taxon>
        <taxon>Insecta</taxon>
        <taxon>Pterygota</taxon>
        <taxon>Neoptera</taxon>
        <taxon>Endopterygota</taxon>
        <taxon>Lepidoptera</taxon>
        <taxon>Glossata</taxon>
        <taxon>Ditrysia</taxon>
        <taxon>Noctuoidea</taxon>
        <taxon>Noctuidae</taxon>
        <taxon>Amphipyrinae</taxon>
        <taxon>Spodoptera</taxon>
    </lineage>
</organism>
<evidence type="ECO:0000256" key="1">
    <source>
        <dbReference type="ARBA" id="ARBA00023049"/>
    </source>
</evidence>
<feature type="binding site" evidence="4">
    <location>
        <position position="242"/>
    </location>
    <ligand>
        <name>Zn(2+)</name>
        <dbReference type="ChEBI" id="CHEBI:29105"/>
        <note>catalytic</note>
    </ligand>
</feature>
<sequence>MSPTLLTRECISLVEWSQSATRQEISRSIPGSGKELLAIFRSSSLELCPVYGNRLTSYYMRLITEMVKNGCTLYSGITCRNVYTPLNVFIALVGVVVWTEGDQIDLEENGDRTLNNFLTYRKSVLVRDIPNDNAQLLTLFFWKILVFSPVSWVRLQTYKFTYTCHPDPKQFVDHTKSSVRQLKPLYVARQPVTQPSYQHRQKFKDGVVGKALKGPICTYEFSGGVSTNHSEVIGLVATTIAHEMGHNFGMEHDTDELCTCPDAKCIMSPSSTSVTPIHWSSCSLSSIALAFERGMDYCLSHHPYYFGLYRNKPKRLFESPTCGNGFTEPGEQCDCGSMADPRAYNPCHACCDPATCMLRGNATCGAGMCCDLQVRYYCGGDGFNGGPARLQPVPRLLRPRHLHAAGERHLRGGDVLRPTGTVLLWGEGFQWRTCAYNPCHACCDPATCMLRGNATCGAGMCCDLQTCRPKSAGTVCRSADRECDLPEYCTGYSEYCPDDVFKMDTTPCGKDGEECRRKKFTASLVKWSQVRLSDKGFRVRFPSWEKYDWAFFGVWNCAQYMAIGSPLLHGTYDTNGENWVYIVQSHYVPYCAPLPTPSEIKGMTLHI</sequence>
<dbReference type="CDD" id="cd04269">
    <property type="entry name" value="ZnMc_adamalysin_II_like"/>
    <property type="match status" value="1"/>
</dbReference>
<evidence type="ECO:0000313" key="7">
    <source>
        <dbReference type="EMBL" id="SOQ56387.1"/>
    </source>
</evidence>